<protein>
    <recommendedName>
        <fullName evidence="4">Acid phosphatase</fullName>
    </recommendedName>
</protein>
<keyword evidence="1" id="KW-0378">Hydrolase</keyword>
<evidence type="ECO:0008006" key="4">
    <source>
        <dbReference type="Google" id="ProtNLM"/>
    </source>
</evidence>
<organism evidence="2 3">
    <name type="scientific">Pseudocercospora fijiensis (strain CIRAD86)</name>
    <name type="common">Black leaf streak disease fungus</name>
    <name type="synonym">Mycosphaerella fijiensis</name>
    <dbReference type="NCBI Taxonomy" id="383855"/>
    <lineage>
        <taxon>Eukaryota</taxon>
        <taxon>Fungi</taxon>
        <taxon>Dikarya</taxon>
        <taxon>Ascomycota</taxon>
        <taxon>Pezizomycotina</taxon>
        <taxon>Dothideomycetes</taxon>
        <taxon>Dothideomycetidae</taxon>
        <taxon>Mycosphaerellales</taxon>
        <taxon>Mycosphaerellaceae</taxon>
        <taxon>Pseudocercospora</taxon>
    </lineage>
</organism>
<dbReference type="STRING" id="383855.N1Q678"/>
<evidence type="ECO:0000256" key="1">
    <source>
        <dbReference type="ARBA" id="ARBA00022801"/>
    </source>
</evidence>
<dbReference type="KEGG" id="pfj:MYCFIDRAFT_119176"/>
<proteinExistence type="predicted"/>
<dbReference type="Gene3D" id="3.40.50.1240">
    <property type="entry name" value="Phosphoglycerate mutase-like"/>
    <property type="match status" value="1"/>
</dbReference>
<gene>
    <name evidence="2" type="ORF">MYCFIDRAFT_119176</name>
</gene>
<evidence type="ECO:0000313" key="2">
    <source>
        <dbReference type="EMBL" id="EME87709.1"/>
    </source>
</evidence>
<keyword evidence="3" id="KW-1185">Reference proteome</keyword>
<accession>N1Q678</accession>
<evidence type="ECO:0000313" key="3">
    <source>
        <dbReference type="Proteomes" id="UP000016932"/>
    </source>
</evidence>
<dbReference type="GO" id="GO:0009277">
    <property type="term" value="C:fungal-type cell wall"/>
    <property type="evidence" value="ECO:0007669"/>
    <property type="project" value="TreeGrafter"/>
</dbReference>
<dbReference type="CDD" id="cd07061">
    <property type="entry name" value="HP_HAP_like"/>
    <property type="match status" value="1"/>
</dbReference>
<dbReference type="Proteomes" id="UP000016932">
    <property type="component" value="Unassembled WGS sequence"/>
</dbReference>
<dbReference type="AlphaFoldDB" id="N1Q678"/>
<dbReference type="GO" id="GO:0003993">
    <property type="term" value="F:acid phosphatase activity"/>
    <property type="evidence" value="ECO:0007669"/>
    <property type="project" value="TreeGrafter"/>
</dbReference>
<feature type="non-terminal residue" evidence="2">
    <location>
        <position position="353"/>
    </location>
</feature>
<dbReference type="GeneID" id="19330384"/>
<name>N1Q678_PSEFD</name>
<sequence length="353" mass="40080">STGPFAGTLQAFKAGTTFRTRYKALLDRALDQRQTSFWASDSPRCIDTARYFAAGFFGLEWNDTASLHIIPESVDQGANTLTPGRACPNWIKNRNERGREFGNRQLKAFRSSYLLKIRGRFAADSPGFLFDESEIYSMQEYCAFETLVKGDSKWCDVFARDEWESFEYARDLLHYYRAGPGNPFAAPGGMLWLKATAELMLRGSEAGNLFFSFNHDGDILNLLSALQLFEEPEDLPIDRVKHDRTWRLSDVTPMGARVVLERYVCPSSPPQCWTNELYPNHEHCEEQMYEPYVRLSINDGIVPIPRCQDGSPGGGCLLSNLLSLVNLRDQETPDWATLCDAEEGLPKRVEFLH</sequence>
<dbReference type="SUPFAM" id="SSF53254">
    <property type="entry name" value="Phosphoglycerate mutase-like"/>
    <property type="match status" value="1"/>
</dbReference>
<dbReference type="RefSeq" id="XP_007921051.1">
    <property type="nucleotide sequence ID" value="XM_007922860.1"/>
</dbReference>
<feature type="non-terminal residue" evidence="2">
    <location>
        <position position="1"/>
    </location>
</feature>
<dbReference type="PANTHER" id="PTHR20963:SF18">
    <property type="entry name" value="ACID PHOSPHATASE PHO11-RELATED"/>
    <property type="match status" value="1"/>
</dbReference>
<dbReference type="InterPro" id="IPR029033">
    <property type="entry name" value="His_PPase_superfam"/>
</dbReference>
<dbReference type="Pfam" id="PF00328">
    <property type="entry name" value="His_Phos_2"/>
    <property type="match status" value="1"/>
</dbReference>
<dbReference type="PANTHER" id="PTHR20963">
    <property type="entry name" value="MULTIPLE INOSITOL POLYPHOSPHATE PHOSPHATASE-RELATED"/>
    <property type="match status" value="1"/>
</dbReference>
<dbReference type="InterPro" id="IPR000560">
    <property type="entry name" value="His_Pase_clade-2"/>
</dbReference>
<dbReference type="HOGENOM" id="CLU_020880_2_1_1"/>
<dbReference type="eggNOG" id="KOG1382">
    <property type="taxonomic scope" value="Eukaryota"/>
</dbReference>
<dbReference type="EMBL" id="KB446555">
    <property type="protein sequence ID" value="EME87709.1"/>
    <property type="molecule type" value="Genomic_DNA"/>
</dbReference>
<reference evidence="2 3" key="1">
    <citation type="journal article" date="2012" name="PLoS Pathog.">
        <title>Diverse lifestyles and strategies of plant pathogenesis encoded in the genomes of eighteen Dothideomycetes fungi.</title>
        <authorList>
            <person name="Ohm R.A."/>
            <person name="Feau N."/>
            <person name="Henrissat B."/>
            <person name="Schoch C.L."/>
            <person name="Horwitz B.A."/>
            <person name="Barry K.W."/>
            <person name="Condon B.J."/>
            <person name="Copeland A.C."/>
            <person name="Dhillon B."/>
            <person name="Glaser F."/>
            <person name="Hesse C.N."/>
            <person name="Kosti I."/>
            <person name="LaButti K."/>
            <person name="Lindquist E.A."/>
            <person name="Lucas S."/>
            <person name="Salamov A.A."/>
            <person name="Bradshaw R.E."/>
            <person name="Ciuffetti L."/>
            <person name="Hamelin R.C."/>
            <person name="Kema G.H.J."/>
            <person name="Lawrence C."/>
            <person name="Scott J.A."/>
            <person name="Spatafora J.W."/>
            <person name="Turgeon B.G."/>
            <person name="de Wit P.J.G.M."/>
            <person name="Zhong S."/>
            <person name="Goodwin S.B."/>
            <person name="Grigoriev I.V."/>
        </authorList>
    </citation>
    <scope>NUCLEOTIDE SEQUENCE [LARGE SCALE GENOMIC DNA]</scope>
    <source>
        <strain evidence="2 3">CIRAD86</strain>
    </source>
</reference>
<dbReference type="VEuPathDB" id="FungiDB:MYCFIDRAFT_119176"/>
<dbReference type="OrthoDB" id="6509975at2759"/>